<evidence type="ECO:0000313" key="3">
    <source>
        <dbReference type="Proteomes" id="UP000261324"/>
    </source>
</evidence>
<evidence type="ECO:0000259" key="1">
    <source>
        <dbReference type="Pfam" id="PF05598"/>
    </source>
</evidence>
<dbReference type="Pfam" id="PF05598">
    <property type="entry name" value="DUF772"/>
    <property type="match status" value="1"/>
</dbReference>
<comment type="caution">
    <text evidence="2">The sequence shown here is derived from an EMBL/GenBank/DDBJ whole genome shotgun (WGS) entry which is preliminary data.</text>
</comment>
<accession>A0A3E4PUN3</accession>
<dbReference type="AlphaFoldDB" id="A0A3E4PUN3"/>
<gene>
    <name evidence="2" type="ORF">DXC93_07215</name>
</gene>
<dbReference type="EMBL" id="QSRA01000008">
    <property type="protein sequence ID" value="RGK83784.1"/>
    <property type="molecule type" value="Genomic_DNA"/>
</dbReference>
<name>A0A3E4PUN3_9FIRM</name>
<proteinExistence type="predicted"/>
<dbReference type="InterPro" id="IPR008490">
    <property type="entry name" value="Transposase_InsH_N"/>
</dbReference>
<protein>
    <submittedName>
        <fullName evidence="2">Transposase</fullName>
    </submittedName>
</protein>
<evidence type="ECO:0000313" key="2">
    <source>
        <dbReference type="EMBL" id="RGK83784.1"/>
    </source>
</evidence>
<organism evidence="2 3">
    <name type="scientific">Dorea formicigenerans</name>
    <dbReference type="NCBI Taxonomy" id="39486"/>
    <lineage>
        <taxon>Bacteria</taxon>
        <taxon>Bacillati</taxon>
        <taxon>Bacillota</taxon>
        <taxon>Clostridia</taxon>
        <taxon>Lachnospirales</taxon>
        <taxon>Lachnospiraceae</taxon>
        <taxon>Dorea</taxon>
    </lineage>
</organism>
<feature type="domain" description="Transposase InsH N-terminal" evidence="1">
    <location>
        <begin position="24"/>
        <end position="112"/>
    </location>
</feature>
<reference evidence="2 3" key="1">
    <citation type="submission" date="2018-08" db="EMBL/GenBank/DDBJ databases">
        <title>A genome reference for cultivated species of the human gut microbiota.</title>
        <authorList>
            <person name="Zou Y."/>
            <person name="Xue W."/>
            <person name="Luo G."/>
        </authorList>
    </citation>
    <scope>NUCLEOTIDE SEQUENCE [LARGE SCALE GENOMIC DNA]</scope>
    <source>
        <strain evidence="2 3">TF09-3</strain>
    </source>
</reference>
<dbReference type="Proteomes" id="UP000261324">
    <property type="component" value="Unassembled WGS sequence"/>
</dbReference>
<sequence>MITYKQLTLAEIFEDCQHKFDNDKYQFLSLLDEAINLDEIVPVSFISHFYASTGRPRKHQLYPMLKALLIQRIFSIPTDTLLIVFLKCSKELRDFCGFDVVPDGSKFTRFKQDFLSDLQSMFDHLVDLTEPICQNLNPALASMTIFDTSGIEAWVTENNPKYANRIIKQLKAFKKSHNLDDSYDPYKAAYGSMPTHAASNQAIQQMYINGHFCYAYKFGIITNGLGIVRDITFYNKDFLKKHPLINPKTFLGDAAFDAINIYKSLFEEIGFQKAFIPLKTKLSVEGTDYTVNENGIPCCPHDPSLPMRREGSRSHLRSKLPTMKFVCPKMKWEYNPANKSKRRVCHCDNPCTSSSCGRMIYIYPEKNLRAYPGVERGSQEWEDTYKIRVNVEKSINHFKDSFCIADRKTQNEKTLHADLLLAGITQLVTVLVADKIHQYQYIRSLKPLIA</sequence>